<dbReference type="Pfam" id="PF13860">
    <property type="entry name" value="FlgD_ig"/>
    <property type="match status" value="1"/>
</dbReference>
<evidence type="ECO:0000313" key="2">
    <source>
        <dbReference type="EMBL" id="VAX27105.1"/>
    </source>
</evidence>
<proteinExistence type="predicted"/>
<protein>
    <recommendedName>
        <fullName evidence="1">FlgD/Vpr Ig-like domain-containing protein</fullName>
    </recommendedName>
</protein>
<feature type="domain" description="FlgD/Vpr Ig-like" evidence="1">
    <location>
        <begin position="502"/>
        <end position="549"/>
    </location>
</feature>
<dbReference type="EMBL" id="UOGD01000368">
    <property type="protein sequence ID" value="VAX27105.1"/>
    <property type="molecule type" value="Genomic_DNA"/>
</dbReference>
<sequence>MKMLMVVALLIWSNLFAQSLDDLYNSVLTLGNKSSGSTINIMSTTEPSKEKCGFSIISQVKTNFNRFTTRQQKVIADILSRPTRQTSVVSPSGFFRIHYDTTGIHAPNYFPNENNNIQLSIDSLVIAFDSSYNFEINYLGYEQPPDDEGDGGDDLFDIYITSLGSGYYGYTDFEKRTSDDRYKSFMVIDNKMDVPTPGINGVRVTAAHEFHHAIQVGSYRPPLSGDEYYFELTSTSMEEFVYDTINDYYNYLPTYFKHPDRRFTYNVGNTGYDRVIWNIYLKEKLEREVNDPKKGFDIIRKSWEIMRNHARTAIEALSLALSESGLDIKSNFNDFGAWCYFTGNRAQDGKYFSEAGNYPLISPIAKYEYFPPKKTYSLSIQPIANNYLIFDLSYSGINDTLVSIVTNGDVNSAAKDPYPSIDYTYSLMTNPEEGSNHIVNEYYSKITSDNENYLIEIDILNDQVVEGSSVPRGELDYVYPQPYSYYKHSDISLAIPVKNSLSDYANLYIYTISMNLVYNAQLEVNKSGRRMVKWNGMDNSENKLPSGIYIYVTDSNGQILKGKLAIIND</sequence>
<organism evidence="2">
    <name type="scientific">hydrothermal vent metagenome</name>
    <dbReference type="NCBI Taxonomy" id="652676"/>
    <lineage>
        <taxon>unclassified sequences</taxon>
        <taxon>metagenomes</taxon>
        <taxon>ecological metagenomes</taxon>
    </lineage>
</organism>
<dbReference type="Gene3D" id="2.60.40.4070">
    <property type="match status" value="1"/>
</dbReference>
<evidence type="ECO:0000259" key="1">
    <source>
        <dbReference type="Pfam" id="PF13860"/>
    </source>
</evidence>
<accession>A0A3B1D5V3</accession>
<reference evidence="2" key="1">
    <citation type="submission" date="2018-06" db="EMBL/GenBank/DDBJ databases">
        <authorList>
            <person name="Zhirakovskaya E."/>
        </authorList>
    </citation>
    <scope>NUCLEOTIDE SEQUENCE</scope>
</reference>
<gene>
    <name evidence="2" type="ORF">MNBD_IGNAVI01-2261</name>
</gene>
<dbReference type="NCBIfam" id="NF045524">
    <property type="entry name" value="MXAN_6640_HExxH"/>
    <property type="match status" value="1"/>
</dbReference>
<name>A0A3B1D5V3_9ZZZZ</name>
<dbReference type="InterPro" id="IPR025965">
    <property type="entry name" value="FlgD/Vpr_Ig-like"/>
</dbReference>
<dbReference type="AlphaFoldDB" id="A0A3B1D5V3"/>